<evidence type="ECO:0000256" key="4">
    <source>
        <dbReference type="PROSITE-ProRule" id="PRU00433"/>
    </source>
</evidence>
<evidence type="ECO:0000313" key="7">
    <source>
        <dbReference type="EMBL" id="OEJ66403.1"/>
    </source>
</evidence>
<dbReference type="STRING" id="28181.BEN30_12205"/>
<proteinExistence type="predicted"/>
<accession>A0A1E5Q6F2</accession>
<dbReference type="PANTHER" id="PTHR47197">
    <property type="entry name" value="PROTEIN NIRF"/>
    <property type="match status" value="1"/>
</dbReference>
<dbReference type="GO" id="GO:0020037">
    <property type="term" value="F:heme binding"/>
    <property type="evidence" value="ECO:0007669"/>
    <property type="project" value="InterPro"/>
</dbReference>
<dbReference type="EMBL" id="MCGG01000033">
    <property type="protein sequence ID" value="OEJ66403.1"/>
    <property type="molecule type" value="Genomic_DNA"/>
</dbReference>
<dbReference type="InterPro" id="IPR011048">
    <property type="entry name" value="Haem_d1_sf"/>
</dbReference>
<dbReference type="Gene3D" id="1.10.760.10">
    <property type="entry name" value="Cytochrome c-like domain"/>
    <property type="match status" value="1"/>
</dbReference>
<dbReference type="PROSITE" id="PS51007">
    <property type="entry name" value="CYTC"/>
    <property type="match status" value="1"/>
</dbReference>
<reference evidence="8" key="1">
    <citation type="submission" date="2016-07" db="EMBL/GenBank/DDBJ databases">
        <authorList>
            <person name="Florea S."/>
            <person name="Webb J.S."/>
            <person name="Jaromczyk J."/>
            <person name="Schardl C.L."/>
        </authorList>
    </citation>
    <scope>NUCLEOTIDE SEQUENCE [LARGE SCALE GENOMIC DNA]</scope>
    <source>
        <strain evidence="8">MV-1</strain>
    </source>
</reference>
<evidence type="ECO:0000259" key="6">
    <source>
        <dbReference type="PROSITE" id="PS51007"/>
    </source>
</evidence>
<organism evidence="7 8">
    <name type="scientific">Magnetovibrio blakemorei</name>
    <dbReference type="NCBI Taxonomy" id="28181"/>
    <lineage>
        <taxon>Bacteria</taxon>
        <taxon>Pseudomonadati</taxon>
        <taxon>Pseudomonadota</taxon>
        <taxon>Alphaproteobacteria</taxon>
        <taxon>Rhodospirillales</taxon>
        <taxon>Magnetovibrionaceae</taxon>
        <taxon>Magnetovibrio</taxon>
    </lineage>
</organism>
<dbReference type="InterPro" id="IPR051200">
    <property type="entry name" value="Host-pathogen_enzymatic-act"/>
</dbReference>
<keyword evidence="8" id="KW-1185">Reference proteome</keyword>
<dbReference type="Pfam" id="PF13442">
    <property type="entry name" value="Cytochrome_CBB3"/>
    <property type="match status" value="1"/>
</dbReference>
<keyword evidence="3 4" id="KW-0408">Iron</keyword>
<dbReference type="Pfam" id="PF02239">
    <property type="entry name" value="Cytochrom_D1"/>
    <property type="match status" value="2"/>
</dbReference>
<feature type="signal peptide" evidence="5">
    <location>
        <begin position="1"/>
        <end position="21"/>
    </location>
</feature>
<dbReference type="GO" id="GO:0009055">
    <property type="term" value="F:electron transfer activity"/>
    <property type="evidence" value="ECO:0007669"/>
    <property type="project" value="InterPro"/>
</dbReference>
<dbReference type="InterPro" id="IPR036909">
    <property type="entry name" value="Cyt_c-like_dom_sf"/>
</dbReference>
<keyword evidence="2 4" id="KW-0479">Metal-binding</keyword>
<dbReference type="Gene3D" id="2.140.10.20">
    <property type="entry name" value="C-terminal (heme d1) domain of cytochrome cd1-nitrite reductase"/>
    <property type="match status" value="1"/>
</dbReference>
<dbReference type="SUPFAM" id="SSF46626">
    <property type="entry name" value="Cytochrome c"/>
    <property type="match status" value="1"/>
</dbReference>
<dbReference type="SUPFAM" id="SSF51004">
    <property type="entry name" value="C-terminal (heme d1) domain of cytochrome cd1-nitrite reductase"/>
    <property type="match status" value="1"/>
</dbReference>
<dbReference type="PANTHER" id="PTHR47197:SF3">
    <property type="entry name" value="DIHYDRO-HEME D1 DEHYDROGENASE"/>
    <property type="match status" value="1"/>
</dbReference>
<evidence type="ECO:0000256" key="3">
    <source>
        <dbReference type="ARBA" id="ARBA00023004"/>
    </source>
</evidence>
<feature type="chain" id="PRO_5009184076" evidence="5">
    <location>
        <begin position="22"/>
        <end position="517"/>
    </location>
</feature>
<dbReference type="CDD" id="cd20777">
    <property type="entry name" value="8prop_heme-binding_NirN"/>
    <property type="match status" value="1"/>
</dbReference>
<dbReference type="GO" id="GO:0046872">
    <property type="term" value="F:metal ion binding"/>
    <property type="evidence" value="ECO:0007669"/>
    <property type="project" value="UniProtKB-KW"/>
</dbReference>
<dbReference type="InterPro" id="IPR009056">
    <property type="entry name" value="Cyt_c-like_dom"/>
</dbReference>
<dbReference type="OrthoDB" id="5290932at2"/>
<feature type="domain" description="Cytochrome c" evidence="6">
    <location>
        <begin position="12"/>
        <end position="97"/>
    </location>
</feature>
<evidence type="ECO:0000256" key="1">
    <source>
        <dbReference type="ARBA" id="ARBA00022617"/>
    </source>
</evidence>
<keyword evidence="1 4" id="KW-0349">Heme</keyword>
<comment type="caution">
    <text evidence="7">The sequence shown here is derived from an EMBL/GenBank/DDBJ whole genome shotgun (WGS) entry which is preliminary data.</text>
</comment>
<keyword evidence="5" id="KW-0732">Signal</keyword>
<evidence type="ECO:0000313" key="8">
    <source>
        <dbReference type="Proteomes" id="UP000095347"/>
    </source>
</evidence>
<dbReference type="AlphaFoldDB" id="A0A1E5Q6F2"/>
<protein>
    <submittedName>
        <fullName evidence="7">Cytochrome C oxidase Cbb3</fullName>
    </submittedName>
</protein>
<name>A0A1E5Q6F2_9PROT</name>
<dbReference type="Proteomes" id="UP000095347">
    <property type="component" value="Unassembled WGS sequence"/>
</dbReference>
<dbReference type="RefSeq" id="WP_069958360.1">
    <property type="nucleotide sequence ID" value="NZ_MCGG01000033.1"/>
</dbReference>
<dbReference type="InterPro" id="IPR003143">
    <property type="entry name" value="Cyt_cd1_C_sf"/>
</dbReference>
<evidence type="ECO:0000256" key="2">
    <source>
        <dbReference type="ARBA" id="ARBA00022723"/>
    </source>
</evidence>
<evidence type="ECO:0000256" key="5">
    <source>
        <dbReference type="SAM" id="SignalP"/>
    </source>
</evidence>
<sequence length="517" mass="56910">MIKTMWAVCALSIIAAGAALADDTASLYKQHCSECHGVTRLGGMGPALLPENLGRLRKKEALEVIRTGRAATQMAGFAEVLNTDQIAALADYIYQPPAETPTWTMADIEASHEILMPLSDLPDKPLHSSDPLNLFAVVEAGDHHVTILDGDAFLPLWRFPSRFALHGGAKYSPDGRFMYLGSRDGWVSKYDLHSFNIVAEIRAGINMRNIAVSGDGRYVMAANYLPHTLVLLNASDLSPIKTIDVVSKDGKSSRVSAVYTAPPRNSFIAALKDIPEIWEIDYSDNPRPVARGVVHSWTPGHEEGEFDFGPFPVRKVVLKDYLDDFFFDQTYEHVVGAARDGKSGQVVNLDAGRKIADIDLAGMPHLGSGITFDYKGHAVLATPHLKGGVVSVIDMQTWKTIKKIETLGPGFFMRSHDNTPYAWVDVFSGPDKDALHVIDKRTLEIVKTIRPQPGTTAAHVEFDRYGKHALISVWDMDGALVVYDAKTLKEVKRLPMKKPVGKYNVYNKITYEAGTSH</sequence>
<gene>
    <name evidence="7" type="ORF">BEN30_12205</name>
</gene>